<dbReference type="PANTHER" id="PTHR43133">
    <property type="entry name" value="RNA POLYMERASE ECF-TYPE SIGMA FACTO"/>
    <property type="match status" value="1"/>
</dbReference>
<dbReference type="InterPro" id="IPR014284">
    <property type="entry name" value="RNA_pol_sigma-70_dom"/>
</dbReference>
<evidence type="ECO:0000256" key="3">
    <source>
        <dbReference type="ARBA" id="ARBA00023163"/>
    </source>
</evidence>
<keyword evidence="6" id="KW-1185">Reference proteome</keyword>
<dbReference type="InterPro" id="IPR013324">
    <property type="entry name" value="RNA_pol_sigma_r3/r4-like"/>
</dbReference>
<dbReference type="Proteomes" id="UP000738431">
    <property type="component" value="Chromosome"/>
</dbReference>
<keyword evidence="2" id="KW-0731">Sigma factor</keyword>
<dbReference type="InterPro" id="IPR036388">
    <property type="entry name" value="WH-like_DNA-bd_sf"/>
</dbReference>
<evidence type="ECO:0000259" key="4">
    <source>
        <dbReference type="Pfam" id="PF07638"/>
    </source>
</evidence>
<reference evidence="5 6" key="2">
    <citation type="submission" date="2023-12" db="EMBL/GenBank/DDBJ databases">
        <title>Description of an unclassified Opitutus bacterium of Verrucomicrobiota.</title>
        <authorList>
            <person name="Zhang D.-F."/>
        </authorList>
    </citation>
    <scope>NUCLEOTIDE SEQUENCE [LARGE SCALE GENOMIC DNA]</scope>
    <source>
        <strain evidence="5 6">WL0086</strain>
    </source>
</reference>
<keyword evidence="3" id="KW-0804">Transcription</keyword>
<dbReference type="NCBIfam" id="TIGR02937">
    <property type="entry name" value="sigma70-ECF"/>
    <property type="match status" value="1"/>
</dbReference>
<dbReference type="InterPro" id="IPR053812">
    <property type="entry name" value="HTH_Sigma70_ECF-like"/>
</dbReference>
<evidence type="ECO:0000256" key="2">
    <source>
        <dbReference type="ARBA" id="ARBA00023082"/>
    </source>
</evidence>
<name>A0ABZ1C3P4_9BACT</name>
<keyword evidence="1" id="KW-0805">Transcription regulation</keyword>
<dbReference type="InterPro" id="IPR039425">
    <property type="entry name" value="RNA_pol_sigma-70-like"/>
</dbReference>
<dbReference type="Pfam" id="PF07638">
    <property type="entry name" value="Sigma70_ECF"/>
    <property type="match status" value="1"/>
</dbReference>
<dbReference type="EMBL" id="CP139781">
    <property type="protein sequence ID" value="WRQ85985.1"/>
    <property type="molecule type" value="Genomic_DNA"/>
</dbReference>
<dbReference type="Gene3D" id="1.10.10.10">
    <property type="entry name" value="Winged helix-like DNA-binding domain superfamily/Winged helix DNA-binding domain"/>
    <property type="match status" value="1"/>
</dbReference>
<gene>
    <name evidence="5" type="ORF">K1X11_014320</name>
</gene>
<dbReference type="InterPro" id="IPR011517">
    <property type="entry name" value="RNA_pol_sigma70_ECF-like"/>
</dbReference>
<organism evidence="5 6">
    <name type="scientific">Actomonas aquatica</name>
    <dbReference type="NCBI Taxonomy" id="2866162"/>
    <lineage>
        <taxon>Bacteria</taxon>
        <taxon>Pseudomonadati</taxon>
        <taxon>Verrucomicrobiota</taxon>
        <taxon>Opitutia</taxon>
        <taxon>Opitutales</taxon>
        <taxon>Opitutaceae</taxon>
        <taxon>Actomonas</taxon>
    </lineage>
</organism>
<protein>
    <submittedName>
        <fullName evidence="5">Sigma-70 family RNA polymerase sigma factor</fullName>
    </submittedName>
</protein>
<evidence type="ECO:0000313" key="6">
    <source>
        <dbReference type="Proteomes" id="UP000738431"/>
    </source>
</evidence>
<feature type="domain" description="RNA polymerase sigma-70 ECF-like HTH" evidence="4">
    <location>
        <begin position="5"/>
        <end position="186"/>
    </location>
</feature>
<sequence>MDDSELAALFARLEQGDATAMDDLLPIVYDELHRIAVRKMATERVGHTLQPTALVNEAWLRLGGDQQPLWKNRGHFFSAAAEAMRRILIDQARRKQADRRGGGLEHVRFDRTGVDLADVDESDEELLLLNDALEELAAVDPRRAELVKQRYFVGLTYDEVADLSGLSLRTVKRDWEYARAWLHDRIDRLRRGQA</sequence>
<dbReference type="PANTHER" id="PTHR43133:SF39">
    <property type="entry name" value="SIMILAR TO RNA POLYMERASE SIGMA-E FACTOR"/>
    <property type="match status" value="1"/>
</dbReference>
<dbReference type="NCBIfam" id="TIGR02999">
    <property type="entry name" value="Sig-70_X6"/>
    <property type="match status" value="1"/>
</dbReference>
<dbReference type="RefSeq" id="WP_221031497.1">
    <property type="nucleotide sequence ID" value="NZ_CP139781.1"/>
</dbReference>
<evidence type="ECO:0000256" key="1">
    <source>
        <dbReference type="ARBA" id="ARBA00023015"/>
    </source>
</evidence>
<reference evidence="5 6" key="1">
    <citation type="submission" date="2021-08" db="EMBL/GenBank/DDBJ databases">
        <authorList>
            <person name="Zhang D."/>
            <person name="Zhang A."/>
            <person name="Wang L."/>
        </authorList>
    </citation>
    <scope>NUCLEOTIDE SEQUENCE [LARGE SCALE GENOMIC DNA]</scope>
    <source>
        <strain evidence="5 6">WL0086</strain>
    </source>
</reference>
<evidence type="ECO:0000313" key="5">
    <source>
        <dbReference type="EMBL" id="WRQ85985.1"/>
    </source>
</evidence>
<dbReference type="SUPFAM" id="SSF88659">
    <property type="entry name" value="Sigma3 and sigma4 domains of RNA polymerase sigma factors"/>
    <property type="match status" value="1"/>
</dbReference>
<proteinExistence type="predicted"/>
<accession>A0ABZ1C3P4</accession>